<dbReference type="InterPro" id="IPR007110">
    <property type="entry name" value="Ig-like_dom"/>
</dbReference>
<evidence type="ECO:0000256" key="2">
    <source>
        <dbReference type="ARBA" id="ARBA00040106"/>
    </source>
</evidence>
<comment type="function">
    <text evidence="4">Most highly expressed siglec (sialic acid-binding immunoglobulin-like lectin) on B-cells that plays a role in various aspects of B-cell biology including differentiation, antigen presentation, and trafficking to bone marrow. Binds to alpha 2,6-linked sialic acid residues of surface molecules such as CD22 itself, CD45 and IgM in a cis configuration. Can also bind to ligands on other cells as an adhesion molecule in a trans configuration. Acts as an inhibitory coreceptor on the surface of B-cells and inhibits B-cell receptor induced signaling, characterized by inhibition of the calcium mobilization and cellular activation. Mechanistically, the immunoreceptor tyrosine-based inhibitory motif domain is phosphorylated by the Src kinase LYN, which in turn leads to the recruitment of the protein tyrosine phosphatase 1/PTPN6, leading to the negative regulation of BCR signaling. If this negative signaling from is of sufficient strength, apoptosis of the B-cell can be induced.</text>
</comment>
<sequence length="375" mass="41681">MFLLMFLVASSCAVDVSRWKVNYQATQMCILEGSTVGIVCSYTPPPGVVIRNEMWFYGPDKEETGHNNETLVYHTEDEKVSAMYRNRVEFSGNKNTVCSVKISNVSREDSGYYKFRIEGTSSWTEVPGVHITVTGVTVEATAEKVKENESVTLTCKINCNLPGSQMSWYRNGQQLQKTSGKLKIERASDASYSCRVEHLASPEFLLNVEYTPRDVVITGQANMSIEEGTSVTLNCTALANPPSSYSWVKENSSHVGSGEQLHISSVNTSHAGSYYCEATNIHGTTKSAAVNLTVNVKHIADMSLHYVLYVSLIIIVLSGFTLALFIFSRKRAKKTNQQIRASKMDEGMDSCEDHTYASLDRIEVSSDYETILQKQ</sequence>
<evidence type="ECO:0000256" key="4">
    <source>
        <dbReference type="ARBA" id="ARBA00045430"/>
    </source>
</evidence>
<dbReference type="InterPro" id="IPR013783">
    <property type="entry name" value="Ig-like_fold"/>
</dbReference>
<feature type="domain" description="Ig-like" evidence="7">
    <location>
        <begin position="127"/>
        <end position="211"/>
    </location>
</feature>
<evidence type="ECO:0000313" key="9">
    <source>
        <dbReference type="Proteomes" id="UP000694620"/>
    </source>
</evidence>
<dbReference type="SUPFAM" id="SSF48726">
    <property type="entry name" value="Immunoglobulin"/>
    <property type="match status" value="2"/>
</dbReference>
<reference evidence="8" key="2">
    <citation type="submission" date="2025-08" db="UniProtKB">
        <authorList>
            <consortium name="Ensembl"/>
        </authorList>
    </citation>
    <scope>IDENTIFICATION</scope>
</reference>
<gene>
    <name evidence="8" type="primary">LOC114667907</name>
</gene>
<dbReference type="GeneID" id="114667907"/>
<keyword evidence="1" id="KW-0393">Immunoglobulin domain</keyword>
<feature type="transmembrane region" description="Helical" evidence="6">
    <location>
        <begin position="306"/>
        <end position="327"/>
    </location>
</feature>
<dbReference type="Gene3D" id="2.60.40.10">
    <property type="entry name" value="Immunoglobulins"/>
    <property type="match status" value="3"/>
</dbReference>
<accession>A0A8C4TBF4</accession>
<dbReference type="Pfam" id="PF13895">
    <property type="entry name" value="Ig_2"/>
    <property type="match status" value="1"/>
</dbReference>
<dbReference type="CDD" id="cd00096">
    <property type="entry name" value="Ig"/>
    <property type="match status" value="1"/>
</dbReference>
<evidence type="ECO:0000256" key="5">
    <source>
        <dbReference type="ARBA" id="ARBA00046458"/>
    </source>
</evidence>
<dbReference type="OrthoDB" id="10012075at2759"/>
<name>A0A8C4TBF4_ERPCA</name>
<evidence type="ECO:0000259" key="7">
    <source>
        <dbReference type="PROSITE" id="PS50835"/>
    </source>
</evidence>
<reference evidence="8" key="1">
    <citation type="submission" date="2021-06" db="EMBL/GenBank/DDBJ databases">
        <authorList>
            <consortium name="Wellcome Sanger Institute Data Sharing"/>
        </authorList>
    </citation>
    <scope>NUCLEOTIDE SEQUENCE [LARGE SCALE GENOMIC DNA]</scope>
</reference>
<dbReference type="InterPro" id="IPR003598">
    <property type="entry name" value="Ig_sub2"/>
</dbReference>
<dbReference type="Proteomes" id="UP000694620">
    <property type="component" value="Chromosome 17"/>
</dbReference>
<comment type="subunit">
    <text evidence="5">Predominantly monomer of isoform CD22-beta. Also found as heterodimer of isoform CD22-beta and a shorter isoform. Interacts with PTPN6/SHP-1, LYN, SYK, PIK3R1/PIK3R2 and PLCG1 upon phosphorylation. Interacts with GRB2, INPP5D and SHC1 upon phosphorylation. May form a complex with INPP5D/SHIP, GRB2 and SHC1.</text>
</comment>
<keyword evidence="6" id="KW-0812">Transmembrane</keyword>
<evidence type="ECO:0000256" key="1">
    <source>
        <dbReference type="ARBA" id="ARBA00023319"/>
    </source>
</evidence>
<proteinExistence type="predicted"/>
<keyword evidence="6" id="KW-0472">Membrane</keyword>
<evidence type="ECO:0000256" key="6">
    <source>
        <dbReference type="SAM" id="Phobius"/>
    </source>
</evidence>
<dbReference type="Pfam" id="PF13927">
    <property type="entry name" value="Ig_3"/>
    <property type="match status" value="1"/>
</dbReference>
<dbReference type="PANTHER" id="PTHR46013">
    <property type="entry name" value="VASCULAR CELL ADHESION MOLECULE 1"/>
    <property type="match status" value="1"/>
</dbReference>
<dbReference type="PROSITE" id="PS00290">
    <property type="entry name" value="IG_MHC"/>
    <property type="match status" value="1"/>
</dbReference>
<dbReference type="RefSeq" id="XP_028679259.1">
    <property type="nucleotide sequence ID" value="XM_028823426.2"/>
</dbReference>
<dbReference type="InterPro" id="IPR003599">
    <property type="entry name" value="Ig_sub"/>
</dbReference>
<dbReference type="InterPro" id="IPR003006">
    <property type="entry name" value="Ig/MHC_CS"/>
</dbReference>
<dbReference type="Ensembl" id="ENSECRT00000029764.1">
    <property type="protein sequence ID" value="ENSECRP00000029148.1"/>
    <property type="gene ID" value="ENSECRG00000019758.1"/>
</dbReference>
<dbReference type="InterPro" id="IPR056386">
    <property type="entry name" value="Ig_CD22"/>
</dbReference>
<reference evidence="8" key="3">
    <citation type="submission" date="2025-09" db="UniProtKB">
        <authorList>
            <consortium name="Ensembl"/>
        </authorList>
    </citation>
    <scope>IDENTIFICATION</scope>
</reference>
<keyword evidence="9" id="KW-1185">Reference proteome</keyword>
<dbReference type="InterPro" id="IPR036179">
    <property type="entry name" value="Ig-like_dom_sf"/>
</dbReference>
<keyword evidence="6" id="KW-1133">Transmembrane helix</keyword>
<dbReference type="PANTHER" id="PTHR46013:SF4">
    <property type="entry name" value="B-CELL RECEPTOR CD22-RELATED"/>
    <property type="match status" value="1"/>
</dbReference>
<organism evidence="8 9">
    <name type="scientific">Erpetoichthys calabaricus</name>
    <name type="common">Rope fish</name>
    <name type="synonym">Calamoichthys calabaricus</name>
    <dbReference type="NCBI Taxonomy" id="27687"/>
    <lineage>
        <taxon>Eukaryota</taxon>
        <taxon>Metazoa</taxon>
        <taxon>Chordata</taxon>
        <taxon>Craniata</taxon>
        <taxon>Vertebrata</taxon>
        <taxon>Euteleostomi</taxon>
        <taxon>Actinopterygii</taxon>
        <taxon>Polypteriformes</taxon>
        <taxon>Polypteridae</taxon>
        <taxon>Erpetoichthys</taxon>
    </lineage>
</organism>
<dbReference type="PROSITE" id="PS50835">
    <property type="entry name" value="IG_LIKE"/>
    <property type="match status" value="2"/>
</dbReference>
<dbReference type="SMART" id="SM00408">
    <property type="entry name" value="IGc2"/>
    <property type="match status" value="3"/>
</dbReference>
<protein>
    <recommendedName>
        <fullName evidence="2">B-cell receptor CD22</fullName>
    </recommendedName>
    <alternativeName>
        <fullName evidence="3">Sialic acid-binding Ig-like lectin 2</fullName>
    </alternativeName>
</protein>
<dbReference type="Pfam" id="PF24518">
    <property type="entry name" value="Ig_CD22"/>
    <property type="match status" value="1"/>
</dbReference>
<evidence type="ECO:0000313" key="8">
    <source>
        <dbReference type="Ensembl" id="ENSECRP00000029148.1"/>
    </source>
</evidence>
<evidence type="ECO:0000256" key="3">
    <source>
        <dbReference type="ARBA" id="ARBA00041781"/>
    </source>
</evidence>
<dbReference type="GeneTree" id="ENSGT01150000286924"/>
<dbReference type="SMART" id="SM00409">
    <property type="entry name" value="IG"/>
    <property type="match status" value="3"/>
</dbReference>
<feature type="domain" description="Ig-like" evidence="7">
    <location>
        <begin position="212"/>
        <end position="293"/>
    </location>
</feature>
<dbReference type="AlphaFoldDB" id="A0A8C4TBF4"/>